<dbReference type="InterPro" id="IPR035782">
    <property type="entry name" value="SPRY_RanBP9/10"/>
</dbReference>
<feature type="compositionally biased region" description="Polar residues" evidence="2">
    <location>
        <begin position="350"/>
        <end position="376"/>
    </location>
</feature>
<accession>A0A7N8WIQ1</accession>
<dbReference type="Pfam" id="PF08513">
    <property type="entry name" value="LisH"/>
    <property type="match status" value="1"/>
</dbReference>
<evidence type="ECO:0000256" key="2">
    <source>
        <dbReference type="SAM" id="MobiDB-lite"/>
    </source>
</evidence>
<dbReference type="CDD" id="cd12909">
    <property type="entry name" value="SPRY_RanBP9_10"/>
    <property type="match status" value="1"/>
</dbReference>
<dbReference type="PROSITE" id="PS50897">
    <property type="entry name" value="CTLH"/>
    <property type="match status" value="1"/>
</dbReference>
<evidence type="ECO:0000256" key="1">
    <source>
        <dbReference type="ARBA" id="ARBA00006535"/>
    </source>
</evidence>
<keyword evidence="6" id="KW-1185">Reference proteome</keyword>
<comment type="similarity">
    <text evidence="1">Belongs to the RANBP9/10 family.</text>
</comment>
<reference evidence="5" key="1">
    <citation type="submission" date="2025-08" db="UniProtKB">
        <authorList>
            <consortium name="Ensembl"/>
        </authorList>
    </citation>
    <scope>IDENTIFICATION</scope>
</reference>
<dbReference type="InterPro" id="IPR003877">
    <property type="entry name" value="SPRY_dom"/>
</dbReference>
<dbReference type="AlphaFoldDB" id="A0A7N8WIQ1"/>
<protein>
    <submittedName>
        <fullName evidence="5">RAN binding protein 9</fullName>
    </submittedName>
</protein>
<dbReference type="InterPro" id="IPR043136">
    <property type="entry name" value="B30.2/SPRY_sf"/>
</dbReference>
<dbReference type="InterPro" id="IPR001870">
    <property type="entry name" value="B30.2/SPRY"/>
</dbReference>
<dbReference type="PROSITE" id="PS50896">
    <property type="entry name" value="LISH"/>
    <property type="match status" value="1"/>
</dbReference>
<dbReference type="InterPro" id="IPR006595">
    <property type="entry name" value="CTLH_C"/>
</dbReference>
<dbReference type="SUPFAM" id="SSF49899">
    <property type="entry name" value="Concanavalin A-like lectins/glucanases"/>
    <property type="match status" value="1"/>
</dbReference>
<name>A0A7N8WIQ1_9TELE</name>
<feature type="domain" description="B30.2/SPRY" evidence="3">
    <location>
        <begin position="29"/>
        <end position="216"/>
    </location>
</feature>
<dbReference type="InterPro" id="IPR013320">
    <property type="entry name" value="ConA-like_dom_sf"/>
</dbReference>
<dbReference type="Proteomes" id="UP000261640">
    <property type="component" value="Unplaced"/>
</dbReference>
<dbReference type="PROSITE" id="PS50188">
    <property type="entry name" value="B302_SPRY"/>
    <property type="match status" value="1"/>
</dbReference>
<dbReference type="GeneTree" id="ENSGT00940000157305"/>
<feature type="domain" description="CTLH" evidence="4">
    <location>
        <begin position="285"/>
        <end position="342"/>
    </location>
</feature>
<evidence type="ECO:0000313" key="6">
    <source>
        <dbReference type="Proteomes" id="UP000261640"/>
    </source>
</evidence>
<dbReference type="PANTHER" id="PTHR12864">
    <property type="entry name" value="RAN BINDING PROTEIN 9-RELATED"/>
    <property type="match status" value="1"/>
</dbReference>
<reference evidence="5" key="2">
    <citation type="submission" date="2025-09" db="UniProtKB">
        <authorList>
            <consortium name="Ensembl"/>
        </authorList>
    </citation>
    <scope>IDENTIFICATION</scope>
</reference>
<dbReference type="Pfam" id="PF00622">
    <property type="entry name" value="SPRY"/>
    <property type="match status" value="1"/>
</dbReference>
<feature type="region of interest" description="Disordered" evidence="2">
    <location>
        <begin position="343"/>
        <end position="376"/>
    </location>
</feature>
<dbReference type="InterPro" id="IPR050618">
    <property type="entry name" value="Ubq-SigPath_Reg"/>
</dbReference>
<dbReference type="Ensembl" id="ENSMAMT00000068780.1">
    <property type="protein sequence ID" value="ENSMAMP00000036856.1"/>
    <property type="gene ID" value="ENSMAMG00000014595.2"/>
</dbReference>
<dbReference type="InterPro" id="IPR006594">
    <property type="entry name" value="LisH"/>
</dbReference>
<dbReference type="Pfam" id="PF10607">
    <property type="entry name" value="CTLH"/>
    <property type="match status" value="1"/>
</dbReference>
<dbReference type="SMART" id="SM00757">
    <property type="entry name" value="CRA"/>
    <property type="match status" value="1"/>
</dbReference>
<dbReference type="SMART" id="SM00667">
    <property type="entry name" value="LisH"/>
    <property type="match status" value="1"/>
</dbReference>
<evidence type="ECO:0000259" key="3">
    <source>
        <dbReference type="PROSITE" id="PS50188"/>
    </source>
</evidence>
<proteinExistence type="inferred from homology"/>
<dbReference type="Gene3D" id="2.60.120.920">
    <property type="match status" value="1"/>
</dbReference>
<sequence length="583" mass="64456">MSGQPSGCGFLMSVVVHGDSALNEQEKELNQRLRRLYPAVNENETPLPRSWSPKDKFSYIGLSQNNLRVHYKGHGKTPKDAASVRATHPIPAACGVYYFEVKIISKGRDGYMGIGLSAQGVNMNRLPGWDKHSYGYHGDDGHSFCSSGTGQPYGPTFTTGDVIGCCVNLINNTCFYTKNGHSLGIAFTDLPPNLYPTVGLQTPGEVVDANFGQHPFVFDIEDYMREWRTKIQAQIDRFPTGEREGEWQSMIQKMVASYLVHHSYCATAEAFAKSTNQAVHEELASIKNRQKIQKLVLSGRMGEAIETTQQLYPNLLERNPDLLFMLKVRQFIEMVNGTDSEVRCLGGRSPKSQDSYPGSPRPFSSPNHKGSNSQPYLTGTSSWAPHVLTANDCSDFQLRHIHTAKLLLVMLRGNYTDACVFCFSNDVDMEVDHFTNGVTESASNGFLNGSSKHVESTQSKRQLCGGSQAAIERMIHFGRELQSMSEHLRRECGKNSTNKKMLKDAFSLLAYSDPWNSPVGYQLDAIQREPVCSTLNSAILETHNLPKQPPLAQAVGQAAQCLALMARTGSGSCAFASVDDYLH</sequence>
<dbReference type="SMART" id="SM00449">
    <property type="entry name" value="SPRY"/>
    <property type="match status" value="1"/>
</dbReference>
<dbReference type="InterPro" id="IPR024964">
    <property type="entry name" value="CTLH/CRA"/>
</dbReference>
<dbReference type="FunFam" id="2.60.120.920:FF:000011">
    <property type="entry name" value="RAN binding protein 10"/>
    <property type="match status" value="1"/>
</dbReference>
<evidence type="ECO:0000259" key="4">
    <source>
        <dbReference type="PROSITE" id="PS50897"/>
    </source>
</evidence>
<dbReference type="SMART" id="SM00668">
    <property type="entry name" value="CTLH"/>
    <property type="match status" value="1"/>
</dbReference>
<evidence type="ECO:0000313" key="5">
    <source>
        <dbReference type="Ensembl" id="ENSMAMP00000036856.1"/>
    </source>
</evidence>
<dbReference type="InterPro" id="IPR013144">
    <property type="entry name" value="CRA_dom"/>
</dbReference>
<organism evidence="5 6">
    <name type="scientific">Mastacembelus armatus</name>
    <name type="common">zig-zag eel</name>
    <dbReference type="NCBI Taxonomy" id="205130"/>
    <lineage>
        <taxon>Eukaryota</taxon>
        <taxon>Metazoa</taxon>
        <taxon>Chordata</taxon>
        <taxon>Craniata</taxon>
        <taxon>Vertebrata</taxon>
        <taxon>Euteleostomi</taxon>
        <taxon>Actinopterygii</taxon>
        <taxon>Neopterygii</taxon>
        <taxon>Teleostei</taxon>
        <taxon>Neoteleostei</taxon>
        <taxon>Acanthomorphata</taxon>
        <taxon>Anabantaria</taxon>
        <taxon>Synbranchiformes</taxon>
        <taxon>Mastacembelidae</taxon>
        <taxon>Mastacembelus</taxon>
    </lineage>
</organism>